<dbReference type="SUPFAM" id="SSF48452">
    <property type="entry name" value="TPR-like"/>
    <property type="match status" value="1"/>
</dbReference>
<keyword evidence="3" id="KW-1185">Reference proteome</keyword>
<evidence type="ECO:0000256" key="1">
    <source>
        <dbReference type="SAM" id="Phobius"/>
    </source>
</evidence>
<reference evidence="2 3" key="1">
    <citation type="submission" date="2023-11" db="EMBL/GenBank/DDBJ databases">
        <title>Bacillus jintuensis, isolated from a mudflat on the Beibu Gulf coast.</title>
        <authorList>
            <person name="Li M."/>
        </authorList>
    </citation>
    <scope>NUCLEOTIDE SEQUENCE [LARGE SCALE GENOMIC DNA]</scope>
    <source>
        <strain evidence="2 3">31A1R</strain>
    </source>
</reference>
<keyword evidence="1" id="KW-1133">Transmembrane helix</keyword>
<gene>
    <name evidence="2" type="ORF">SM124_09105</name>
</gene>
<dbReference type="Gene3D" id="1.25.40.10">
    <property type="entry name" value="Tetratricopeptide repeat domain"/>
    <property type="match status" value="1"/>
</dbReference>
<accession>A0ABU5IXK4</accession>
<evidence type="ECO:0000313" key="2">
    <source>
        <dbReference type="EMBL" id="MDZ5471904.1"/>
    </source>
</evidence>
<feature type="transmembrane region" description="Helical" evidence="1">
    <location>
        <begin position="299"/>
        <end position="319"/>
    </location>
</feature>
<organism evidence="2 3">
    <name type="scientific">Robertmurraya mangrovi</name>
    <dbReference type="NCBI Taxonomy" id="3098077"/>
    <lineage>
        <taxon>Bacteria</taxon>
        <taxon>Bacillati</taxon>
        <taxon>Bacillota</taxon>
        <taxon>Bacilli</taxon>
        <taxon>Bacillales</taxon>
        <taxon>Bacillaceae</taxon>
        <taxon>Robertmurraya</taxon>
    </lineage>
</organism>
<feature type="transmembrane region" description="Helical" evidence="1">
    <location>
        <begin position="270"/>
        <end position="287"/>
    </location>
</feature>
<dbReference type="EMBL" id="JAXOFX010000004">
    <property type="protein sequence ID" value="MDZ5471904.1"/>
    <property type="molecule type" value="Genomic_DNA"/>
</dbReference>
<protein>
    <submittedName>
        <fullName evidence="2">Uncharacterized protein</fullName>
    </submittedName>
</protein>
<keyword evidence="1" id="KW-0812">Transmembrane</keyword>
<sequence length="351" mass="40958">MTTLSPPETITRFLEFSETLPDMKMRTYEVQLTKYASQNVSKAEFDLLLTWLKERVPSSQPATFECYFVLCIYSRRMKNFSIYRELLRDYGAYFEHLPLYYHIEALYYKQFDTPNDIEMAMSCASKAAQHPELSRQVGVLHSYVESVVKAEEHKLNVSPSILEDAMIKINEVVRLDNHYAKFHCTRGRLLALRKDFTEARRAIHKAIDLEDSTITDYSIRINDYQSHLTRIQMEEKSHLILKELYKTKEEFEQSKENMVVSMEKLQKDNLQFLGFFVAIISLTIGSLNMIGDKSFHETAYLIMILTGCILLGYVSLGMLFQPKQVKRIYQVYIFLIGLLLIVGPFLVKLIK</sequence>
<dbReference type="RefSeq" id="WP_322446193.1">
    <property type="nucleotide sequence ID" value="NZ_JAXOFX010000004.1"/>
</dbReference>
<evidence type="ECO:0000313" key="3">
    <source>
        <dbReference type="Proteomes" id="UP001290455"/>
    </source>
</evidence>
<dbReference type="InterPro" id="IPR011990">
    <property type="entry name" value="TPR-like_helical_dom_sf"/>
</dbReference>
<proteinExistence type="predicted"/>
<dbReference type="Proteomes" id="UP001290455">
    <property type="component" value="Unassembled WGS sequence"/>
</dbReference>
<feature type="transmembrane region" description="Helical" evidence="1">
    <location>
        <begin position="331"/>
        <end position="350"/>
    </location>
</feature>
<keyword evidence="1" id="KW-0472">Membrane</keyword>
<comment type="caution">
    <text evidence="2">The sequence shown here is derived from an EMBL/GenBank/DDBJ whole genome shotgun (WGS) entry which is preliminary data.</text>
</comment>
<name>A0ABU5IXK4_9BACI</name>